<feature type="domain" description="DNA/RNA non-specific endonuclease/pyrophosphatase/phosphodiesterase" evidence="3">
    <location>
        <begin position="173"/>
        <end position="394"/>
    </location>
</feature>
<dbReference type="GO" id="GO:0046872">
    <property type="term" value="F:metal ion binding"/>
    <property type="evidence" value="ECO:0007669"/>
    <property type="project" value="InterPro"/>
</dbReference>
<keyword evidence="1" id="KW-0472">Membrane</keyword>
<dbReference type="SMART" id="SM00477">
    <property type="entry name" value="NUC"/>
    <property type="match status" value="1"/>
</dbReference>
<feature type="transmembrane region" description="Helical" evidence="1">
    <location>
        <begin position="106"/>
        <end position="134"/>
    </location>
</feature>
<keyword evidence="4" id="KW-1185">Reference proteome</keyword>
<evidence type="ECO:0000256" key="1">
    <source>
        <dbReference type="SAM" id="Phobius"/>
    </source>
</evidence>
<keyword evidence="1" id="KW-1133">Transmembrane helix</keyword>
<dbReference type="OrthoDB" id="69221at2759"/>
<evidence type="ECO:0000313" key="4">
    <source>
        <dbReference type="Proteomes" id="UP000515152"/>
    </source>
</evidence>
<dbReference type="KEGG" id="char:105910531"/>
<dbReference type="Proteomes" id="UP000515152">
    <property type="component" value="Chromosome 19"/>
</dbReference>
<feature type="domain" description="ENPP1-3/EXOG-like endonuclease/phosphodiesterase" evidence="2">
    <location>
        <begin position="174"/>
        <end position="363"/>
    </location>
</feature>
<dbReference type="GeneID" id="105910531"/>
<gene>
    <name evidence="5" type="primary">LOC105910531</name>
</gene>
<proteinExistence type="predicted"/>
<dbReference type="GO" id="GO:0016787">
    <property type="term" value="F:hydrolase activity"/>
    <property type="evidence" value="ECO:0007669"/>
    <property type="project" value="InterPro"/>
</dbReference>
<dbReference type="PANTHER" id="PTHR21472">
    <property type="entry name" value="ENDONUCLEASE DOMAIN-CONTAINING 1 PROTEIN ENDOD1"/>
    <property type="match status" value="1"/>
</dbReference>
<dbReference type="InterPro" id="IPR001604">
    <property type="entry name" value="Endo_G_ENPP1-like_dom"/>
</dbReference>
<accession>A0A8M1KRZ2</accession>
<organism evidence="4 5">
    <name type="scientific">Clupea harengus</name>
    <name type="common">Atlantic herring</name>
    <dbReference type="NCBI Taxonomy" id="7950"/>
    <lineage>
        <taxon>Eukaryota</taxon>
        <taxon>Metazoa</taxon>
        <taxon>Chordata</taxon>
        <taxon>Craniata</taxon>
        <taxon>Vertebrata</taxon>
        <taxon>Euteleostomi</taxon>
        <taxon>Actinopterygii</taxon>
        <taxon>Neopterygii</taxon>
        <taxon>Teleostei</taxon>
        <taxon>Clupei</taxon>
        <taxon>Clupeiformes</taxon>
        <taxon>Clupeoidei</taxon>
        <taxon>Clupeidae</taxon>
        <taxon>Clupea</taxon>
    </lineage>
</organism>
<dbReference type="GO" id="GO:0003676">
    <property type="term" value="F:nucleic acid binding"/>
    <property type="evidence" value="ECO:0007669"/>
    <property type="project" value="InterPro"/>
</dbReference>
<dbReference type="AlphaFoldDB" id="A0A8M1KRZ2"/>
<name>A0A8M1KRZ2_CLUHA</name>
<protein>
    <submittedName>
        <fullName evidence="5">Uncharacterized protein LOC105910531</fullName>
    </submittedName>
</protein>
<dbReference type="Pfam" id="PF01223">
    <property type="entry name" value="Endonuclease_NS"/>
    <property type="match status" value="1"/>
</dbReference>
<reference evidence="5" key="1">
    <citation type="submission" date="2025-08" db="UniProtKB">
        <authorList>
            <consortium name="RefSeq"/>
        </authorList>
    </citation>
    <scope>IDENTIFICATION</scope>
</reference>
<dbReference type="SMART" id="SM00892">
    <property type="entry name" value="Endonuclease_NS"/>
    <property type="match status" value="1"/>
</dbReference>
<evidence type="ECO:0000259" key="3">
    <source>
        <dbReference type="SMART" id="SM00892"/>
    </source>
</evidence>
<evidence type="ECO:0000259" key="2">
    <source>
        <dbReference type="SMART" id="SM00477"/>
    </source>
</evidence>
<sequence length="456" mass="51781">MADAYKADPLPHLDWSVFATQATLDSHTDINAYASSVLDFINTNINSVTTLKQITTFPNQKPWMNREGPPFAEGTRYCFQIRKFKVKNAQADFLSKSASADIWQRTLLFIITIIIIIIMKLIGLLVLLPLVLLVEGELVKSFESCSQFFLNGVPPTLVPDQNKYRQICQKYKKEYRYATFYDINNRIPIYSAYEYQGHNAKRPQGLPWMIEPQLETSDEMRTFGENQAVNEDYTGSDYTRGHVFPQCQSCDQDQAESTFTLTNIAPQKEADNKRWAKEVENPLKSKIEQECKWDKDNKVYVVTGVVPGKEFIQRRIGNVQVNRVNIPTHYWSAFACKRKKQNKPTDVECMFGGYMLEMKGDKGDKGQAENTVYENIQDLNAELEKSDGGTLRESAIGRALEARTWGIPPDATLHGADDLGPRPHTFVGDEAFHAALSWKEPLINIQNVPQDDGTAP</sequence>
<dbReference type="RefSeq" id="XP_042566647.1">
    <property type="nucleotide sequence ID" value="XM_042710713.1"/>
</dbReference>
<dbReference type="InterPro" id="IPR020821">
    <property type="entry name" value="ENPP1-3/EXOG-like_nuc-like"/>
</dbReference>
<dbReference type="InterPro" id="IPR039015">
    <property type="entry name" value="ENDOD1"/>
</dbReference>
<dbReference type="PANTHER" id="PTHR21472:SF15">
    <property type="entry name" value="ENDONUCLEASE DOMAIN-CONTAINING 1 PROTEIN-RELATED"/>
    <property type="match status" value="1"/>
</dbReference>
<evidence type="ECO:0000313" key="5">
    <source>
        <dbReference type="RefSeq" id="XP_042566647.1"/>
    </source>
</evidence>
<keyword evidence="1" id="KW-0812">Transmembrane</keyword>